<keyword evidence="3" id="KW-1185">Reference proteome</keyword>
<name>A0A1M7S166_9BACT</name>
<gene>
    <name evidence="2" type="ORF">SAMN02745728_00427</name>
</gene>
<dbReference type="InterPro" id="IPR000086">
    <property type="entry name" value="NUDIX_hydrolase_dom"/>
</dbReference>
<organism evidence="2 3">
    <name type="scientific">Desulfovibrio litoralis DSM 11393</name>
    <dbReference type="NCBI Taxonomy" id="1121455"/>
    <lineage>
        <taxon>Bacteria</taxon>
        <taxon>Pseudomonadati</taxon>
        <taxon>Thermodesulfobacteriota</taxon>
        <taxon>Desulfovibrionia</taxon>
        <taxon>Desulfovibrionales</taxon>
        <taxon>Desulfovibrionaceae</taxon>
        <taxon>Desulfovibrio</taxon>
    </lineage>
</organism>
<dbReference type="Proteomes" id="UP000186469">
    <property type="component" value="Unassembled WGS sequence"/>
</dbReference>
<dbReference type="Gene3D" id="3.90.79.10">
    <property type="entry name" value="Nucleoside Triphosphate Pyrophosphohydrolase"/>
    <property type="match status" value="1"/>
</dbReference>
<evidence type="ECO:0000313" key="3">
    <source>
        <dbReference type="Proteomes" id="UP000186469"/>
    </source>
</evidence>
<evidence type="ECO:0000259" key="1">
    <source>
        <dbReference type="PROSITE" id="PS51462"/>
    </source>
</evidence>
<dbReference type="SUPFAM" id="SSF55811">
    <property type="entry name" value="Nudix"/>
    <property type="match status" value="1"/>
</dbReference>
<keyword evidence="2" id="KW-0413">Isomerase</keyword>
<protein>
    <submittedName>
        <fullName evidence="2">Isopentenyl-diphosphate delta-isomerase</fullName>
    </submittedName>
</protein>
<dbReference type="GO" id="GO:0016853">
    <property type="term" value="F:isomerase activity"/>
    <property type="evidence" value="ECO:0007669"/>
    <property type="project" value="UniProtKB-KW"/>
</dbReference>
<evidence type="ECO:0000313" key="2">
    <source>
        <dbReference type="EMBL" id="SHN52145.1"/>
    </source>
</evidence>
<dbReference type="InterPro" id="IPR015797">
    <property type="entry name" value="NUDIX_hydrolase-like_dom_sf"/>
</dbReference>
<dbReference type="Pfam" id="PF00293">
    <property type="entry name" value="NUDIX"/>
    <property type="match status" value="1"/>
</dbReference>
<feature type="domain" description="Nudix hydrolase" evidence="1">
    <location>
        <begin position="53"/>
        <end position="182"/>
    </location>
</feature>
<reference evidence="2 3" key="1">
    <citation type="submission" date="2016-12" db="EMBL/GenBank/DDBJ databases">
        <authorList>
            <person name="Song W.-J."/>
            <person name="Kurnit D.M."/>
        </authorList>
    </citation>
    <scope>NUCLEOTIDE SEQUENCE [LARGE SCALE GENOMIC DNA]</scope>
    <source>
        <strain evidence="2 3">DSM 11393</strain>
    </source>
</reference>
<dbReference type="STRING" id="1121455.SAMN02745728_00427"/>
<dbReference type="EMBL" id="FRDI01000002">
    <property type="protein sequence ID" value="SHN52145.1"/>
    <property type="molecule type" value="Genomic_DNA"/>
</dbReference>
<sequence>MLPVDNNIKSLDYYIRMIQDDVLEQDVELIEVLDNSGKTLMIMPRSELVKQELFFKAVLILFINKNKKIYIHKRAKHKKPYAGMWTCSATGFVKAGESFEEAAFRELFEEIAISGVRLNLIAKHKAEKNTGNAALALYISEPSNFIPCFNTDEAEDGMFVDLEELNSLIVNFPELLTPALKWAYLCLNNKELDLKL</sequence>
<dbReference type="PROSITE" id="PS51462">
    <property type="entry name" value="NUDIX"/>
    <property type="match status" value="1"/>
</dbReference>
<proteinExistence type="predicted"/>
<accession>A0A1M7S166</accession>
<dbReference type="AlphaFoldDB" id="A0A1M7S166"/>